<evidence type="ECO:0000256" key="6">
    <source>
        <dbReference type="PROSITE-ProRule" id="PRU00221"/>
    </source>
</evidence>
<accession>A0A8J2R7S2</accession>
<keyword evidence="8" id="KW-1185">Reference proteome</keyword>
<evidence type="ECO:0008006" key="9">
    <source>
        <dbReference type="Google" id="ProtNLM"/>
    </source>
</evidence>
<gene>
    <name evidence="7" type="ORF">DGAL_LOCUS676</name>
</gene>
<comment type="subcellular location">
    <subcellularLocation>
        <location evidence="1">Nucleus</location>
    </subcellularLocation>
</comment>
<comment type="similarity">
    <text evidence="5">Belongs to the WD repeat EBI family.</text>
</comment>
<dbReference type="InterPro" id="IPR001680">
    <property type="entry name" value="WD40_rpt"/>
</dbReference>
<dbReference type="GO" id="GO:0006357">
    <property type="term" value="P:regulation of transcription by RNA polymerase II"/>
    <property type="evidence" value="ECO:0007669"/>
    <property type="project" value="TreeGrafter"/>
</dbReference>
<dbReference type="GO" id="GO:0003714">
    <property type="term" value="F:transcription corepressor activity"/>
    <property type="evidence" value="ECO:0007669"/>
    <property type="project" value="InterPro"/>
</dbReference>
<keyword evidence="4" id="KW-0539">Nucleus</keyword>
<dbReference type="GO" id="GO:0000118">
    <property type="term" value="C:histone deacetylase complex"/>
    <property type="evidence" value="ECO:0007669"/>
    <property type="project" value="TreeGrafter"/>
</dbReference>
<dbReference type="EMBL" id="CAKKLH010000003">
    <property type="protein sequence ID" value="CAH0098593.1"/>
    <property type="molecule type" value="Genomic_DNA"/>
</dbReference>
<dbReference type="OrthoDB" id="432970at2759"/>
<evidence type="ECO:0000256" key="5">
    <source>
        <dbReference type="ARBA" id="ARBA00025741"/>
    </source>
</evidence>
<dbReference type="Gene3D" id="2.130.10.10">
    <property type="entry name" value="YVTN repeat-like/Quinoprotein amine dehydrogenase"/>
    <property type="match status" value="1"/>
</dbReference>
<dbReference type="InterPro" id="IPR015943">
    <property type="entry name" value="WD40/YVTN_repeat-like_dom_sf"/>
</dbReference>
<evidence type="ECO:0000256" key="1">
    <source>
        <dbReference type="ARBA" id="ARBA00004123"/>
    </source>
</evidence>
<dbReference type="AlphaFoldDB" id="A0A8J2R7S2"/>
<evidence type="ECO:0000256" key="3">
    <source>
        <dbReference type="ARBA" id="ARBA00022737"/>
    </source>
</evidence>
<dbReference type="SMART" id="SM00320">
    <property type="entry name" value="WD40"/>
    <property type="match status" value="4"/>
</dbReference>
<evidence type="ECO:0000313" key="7">
    <source>
        <dbReference type="EMBL" id="CAH0098593.1"/>
    </source>
</evidence>
<keyword evidence="3" id="KW-0677">Repeat</keyword>
<feature type="repeat" description="WD" evidence="6">
    <location>
        <begin position="252"/>
        <end position="283"/>
    </location>
</feature>
<organism evidence="7 8">
    <name type="scientific">Daphnia galeata</name>
    <dbReference type="NCBI Taxonomy" id="27404"/>
    <lineage>
        <taxon>Eukaryota</taxon>
        <taxon>Metazoa</taxon>
        <taxon>Ecdysozoa</taxon>
        <taxon>Arthropoda</taxon>
        <taxon>Crustacea</taxon>
        <taxon>Branchiopoda</taxon>
        <taxon>Diplostraca</taxon>
        <taxon>Cladocera</taxon>
        <taxon>Anomopoda</taxon>
        <taxon>Daphniidae</taxon>
        <taxon>Daphnia</taxon>
    </lineage>
</organism>
<name>A0A8J2R7S2_9CRUS</name>
<evidence type="ECO:0000256" key="4">
    <source>
        <dbReference type="ARBA" id="ARBA00023242"/>
    </source>
</evidence>
<evidence type="ECO:0000313" key="8">
    <source>
        <dbReference type="Proteomes" id="UP000789390"/>
    </source>
</evidence>
<protein>
    <recommendedName>
        <fullName evidence="9">WD repeat-containing protein 55 homolog</fullName>
    </recommendedName>
</protein>
<comment type="caution">
    <text evidence="7">The sequence shown here is derived from an EMBL/GenBank/DDBJ whole genome shotgun (WGS) entry which is preliminary data.</text>
</comment>
<dbReference type="Pfam" id="PF00400">
    <property type="entry name" value="WD40"/>
    <property type="match status" value="1"/>
</dbReference>
<evidence type="ECO:0000256" key="2">
    <source>
        <dbReference type="ARBA" id="ARBA00022574"/>
    </source>
</evidence>
<dbReference type="SUPFAM" id="SSF50978">
    <property type="entry name" value="WD40 repeat-like"/>
    <property type="match status" value="1"/>
</dbReference>
<dbReference type="PANTHER" id="PTHR22846">
    <property type="entry name" value="WD40 REPEAT PROTEIN"/>
    <property type="match status" value="1"/>
</dbReference>
<keyword evidence="2 6" id="KW-0853">WD repeat</keyword>
<dbReference type="PROSITE" id="PS50082">
    <property type="entry name" value="WD_REPEATS_2"/>
    <property type="match status" value="1"/>
</dbReference>
<dbReference type="InterPro" id="IPR045183">
    <property type="entry name" value="Ebi-like"/>
</dbReference>
<sequence>MAESKEYQELSESFAVLSVYADDVQPKDTECGIKKEGIKLQFKKSIRSVSKINNHPRSINRFHPTLAVLACGVNREVILLSAADGCIPFEDWKESQVKLQKRPTSDDEFTYFAAIEWNVQGTQLAVGDDNGGLIVWSYPKGEILFQAKEHTAYSVVGDIQWNPFRHDVLSTWNPNEKKLLLWRSSSDTNLFDVFEYEVKIKGVVWISENQIALALQTGLIEIFKIDGSQPKTGTRIVMRLQHETNSYMTGGILWSEKTKYLATCSRDGWIKIWSLAKDQPIYSLKCHSGCWIGCFAKTDNGSAFGLEDGSIAIWSPLGKTEQSRHRILSICAENDVIVDSLSFSQDGRLLASLVRDNDGNQLITWSAQTWMPVFINRIHLYHPYWLSWLNMESSADPCYKISVPQHVNRQNEVTYVYLNSSKAETKNGLQKYLGLIIFLMKNAIVRLN</sequence>
<dbReference type="Proteomes" id="UP000789390">
    <property type="component" value="Unassembled WGS sequence"/>
</dbReference>
<reference evidence="7" key="1">
    <citation type="submission" date="2021-11" db="EMBL/GenBank/DDBJ databases">
        <authorList>
            <person name="Schell T."/>
        </authorList>
    </citation>
    <scope>NUCLEOTIDE SEQUENCE</scope>
    <source>
        <strain evidence="7">M5</strain>
    </source>
</reference>
<proteinExistence type="inferred from homology"/>
<dbReference type="PANTHER" id="PTHR22846:SF2">
    <property type="entry name" value="F-BOX-LIKE_WD REPEAT-CONTAINING PROTEIN EBI"/>
    <property type="match status" value="1"/>
</dbReference>
<dbReference type="InterPro" id="IPR036322">
    <property type="entry name" value="WD40_repeat_dom_sf"/>
</dbReference>